<dbReference type="RefSeq" id="WP_348529784.1">
    <property type="nucleotide sequence ID" value="NZ_AP014812.1"/>
</dbReference>
<dbReference type="InterPro" id="IPR010767">
    <property type="entry name" value="Phage_CGC-2007_Cje0229"/>
</dbReference>
<protein>
    <recommendedName>
        <fullName evidence="3">DUF1353 domain-containing protein</fullName>
    </recommendedName>
</protein>
<dbReference type="Pfam" id="PF07087">
    <property type="entry name" value="DUF1353"/>
    <property type="match status" value="1"/>
</dbReference>
<evidence type="ECO:0000313" key="2">
    <source>
        <dbReference type="Proteomes" id="UP000218288"/>
    </source>
</evidence>
<geneLocation type="plasmid" evidence="2">
    <name>pmppm03 dna</name>
</geneLocation>
<proteinExistence type="predicted"/>
<evidence type="ECO:0008006" key="3">
    <source>
        <dbReference type="Google" id="ProtNLM"/>
    </source>
</evidence>
<dbReference type="AlphaFoldDB" id="A0A160PKK7"/>
<sequence>MSIFPTRRQVVHTLAGSTFYLGFLNKSAAQEISVTKKEFMRESLENITKNGGKFEPSTKMRFGAVPQVTPFVDWDYFYLEGPLLWMPNQGQDFATVTVPKGFVTDLASVPSGLWSVYPKTGRYAYAAIVHDYLYWDQSRSREEADKVLAAAMEDAKVPQLTIFNFVSVLKAAGGFAWDSNARAKASGEKRVLAKFPDDRLISWDNWKNQPGVFK</sequence>
<evidence type="ECO:0000313" key="1">
    <source>
        <dbReference type="EMBL" id="BAU94139.1"/>
    </source>
</evidence>
<dbReference type="EMBL" id="AP014812">
    <property type="protein sequence ID" value="BAU94139.1"/>
    <property type="molecule type" value="Genomic_DNA"/>
</dbReference>
<name>A0A160PKK7_9HYPH</name>
<dbReference type="Proteomes" id="UP000218288">
    <property type="component" value="Plasmid pMPPM03"/>
</dbReference>
<gene>
    <name evidence="1" type="ORF">MPPM_5534</name>
</gene>
<accession>A0A160PKK7</accession>
<reference evidence="1 2" key="1">
    <citation type="journal article" date="2016" name="Genome Announc.">
        <title>Complete Genome Sequence of Methylobacterium populi P-1M, Isolated from Pink-Pigmented Household Biofilm.</title>
        <authorList>
            <person name="Morohoshi T."/>
            <person name="Ikeda T."/>
        </authorList>
    </citation>
    <scope>NUCLEOTIDE SEQUENCE [LARGE SCALE GENOMIC DNA]</scope>
    <source>
        <strain evidence="1 2">P-1M</strain>
        <plasmid evidence="2">Plasmid pmppm03 dna</plasmid>
    </source>
</reference>
<keyword evidence="1" id="KW-0614">Plasmid</keyword>
<organism evidence="1 2">
    <name type="scientific">Methylorubrum populi</name>
    <dbReference type="NCBI Taxonomy" id="223967"/>
    <lineage>
        <taxon>Bacteria</taxon>
        <taxon>Pseudomonadati</taxon>
        <taxon>Pseudomonadota</taxon>
        <taxon>Alphaproteobacteria</taxon>
        <taxon>Hyphomicrobiales</taxon>
        <taxon>Methylobacteriaceae</taxon>
        <taxon>Methylorubrum</taxon>
    </lineage>
</organism>